<name>A0ABQ0MCA9_MYCCL</name>
<organism evidence="10 11">
    <name type="scientific">Mycena chlorophos</name>
    <name type="common">Agaric fungus</name>
    <name type="synonym">Agaricus chlorophos</name>
    <dbReference type="NCBI Taxonomy" id="658473"/>
    <lineage>
        <taxon>Eukaryota</taxon>
        <taxon>Fungi</taxon>
        <taxon>Dikarya</taxon>
        <taxon>Basidiomycota</taxon>
        <taxon>Agaricomycotina</taxon>
        <taxon>Agaricomycetes</taxon>
        <taxon>Agaricomycetidae</taxon>
        <taxon>Agaricales</taxon>
        <taxon>Marasmiineae</taxon>
        <taxon>Mycenaceae</taxon>
        <taxon>Mycena</taxon>
    </lineage>
</organism>
<feature type="transmembrane region" description="Helical" evidence="8">
    <location>
        <begin position="86"/>
        <end position="104"/>
    </location>
</feature>
<evidence type="ECO:0000256" key="4">
    <source>
        <dbReference type="ARBA" id="ARBA00022679"/>
    </source>
</evidence>
<dbReference type="Proteomes" id="UP000815677">
    <property type="component" value="Unassembled WGS sequence"/>
</dbReference>
<feature type="transmembrane region" description="Helical" evidence="8">
    <location>
        <begin position="49"/>
        <end position="66"/>
    </location>
</feature>
<feature type="transmembrane region" description="Helical" evidence="8">
    <location>
        <begin position="290"/>
        <end position="311"/>
    </location>
</feature>
<comment type="similarity">
    <text evidence="3">Belongs to the wax synthase family.</text>
</comment>
<dbReference type="PANTHER" id="PTHR31595">
    <property type="entry name" value="LONG-CHAIN-ALCOHOL O-FATTY-ACYLTRANSFERASE 3-RELATED"/>
    <property type="match status" value="1"/>
</dbReference>
<gene>
    <name evidence="10" type="ORF">MCHLO_16942</name>
</gene>
<evidence type="ECO:0000256" key="3">
    <source>
        <dbReference type="ARBA" id="ARBA00007282"/>
    </source>
</evidence>
<evidence type="ECO:0000256" key="5">
    <source>
        <dbReference type="ARBA" id="ARBA00022692"/>
    </source>
</evidence>
<evidence type="ECO:0000256" key="6">
    <source>
        <dbReference type="ARBA" id="ARBA00022989"/>
    </source>
</evidence>
<dbReference type="EMBL" id="DF849967">
    <property type="protein sequence ID" value="GAT60848.1"/>
    <property type="molecule type" value="Genomic_DNA"/>
</dbReference>
<evidence type="ECO:0000256" key="7">
    <source>
        <dbReference type="ARBA" id="ARBA00023136"/>
    </source>
</evidence>
<evidence type="ECO:0000313" key="11">
    <source>
        <dbReference type="Proteomes" id="UP000815677"/>
    </source>
</evidence>
<dbReference type="InterPro" id="IPR032805">
    <property type="entry name" value="Wax_synthase_dom"/>
</dbReference>
<sequence>MSTWDRLHRVVDLNSRTRLSFSNFFIVFLPPVLLYYVANALAIQGPKTFVYRLALLPLMLYFAWRATVSLDIAAGLLPNDPDALGYFNQVLALAMYIVSTRTLLRVTAPTPRRSTSNGHLLDALDLTLNLRGIGWNFSKNLKLPPETRPVASRNAFMAYAAKSLLLHILAFDLLYYLAQLLASKPVGSTEGFSIFDTAIANPVLRQLNAMALSLLVGLCIYGAIQIGHDAFALIGIGLFRMPPSDWPPIFNAPWFATSLGDFWASRWHQVFRQEFVGVGARPLRALAGSAGGVFGAFLVSGLLHFVGLWGMNKGADVRVVGFFLMMGLGVVLESAFQQVFKRQRDNGECLHPARL</sequence>
<evidence type="ECO:0000256" key="1">
    <source>
        <dbReference type="ARBA" id="ARBA00004141"/>
    </source>
</evidence>
<dbReference type="Pfam" id="PF13813">
    <property type="entry name" value="MBOAT_2"/>
    <property type="match status" value="1"/>
</dbReference>
<keyword evidence="7 8" id="KW-0472">Membrane</keyword>
<feature type="domain" description="Wax synthase" evidence="9">
    <location>
        <begin position="246"/>
        <end position="324"/>
    </location>
</feature>
<accession>A0ABQ0MCA9</accession>
<evidence type="ECO:0000256" key="8">
    <source>
        <dbReference type="SAM" id="Phobius"/>
    </source>
</evidence>
<reference evidence="10" key="1">
    <citation type="submission" date="2014-09" db="EMBL/GenBank/DDBJ databases">
        <title>Genome sequence of the luminous mushroom Mycena chlorophos for searching fungal bioluminescence genes.</title>
        <authorList>
            <person name="Tanaka Y."/>
            <person name="Kasuga D."/>
            <person name="Oba Y."/>
            <person name="Hase S."/>
            <person name="Sato K."/>
            <person name="Oba Y."/>
            <person name="Sakakibara Y."/>
        </authorList>
    </citation>
    <scope>NUCLEOTIDE SEQUENCE</scope>
</reference>
<feature type="transmembrane region" description="Helical" evidence="8">
    <location>
        <begin position="156"/>
        <end position="178"/>
    </location>
</feature>
<keyword evidence="6 8" id="KW-1133">Transmembrane helix</keyword>
<keyword evidence="11" id="KW-1185">Reference proteome</keyword>
<comment type="subcellular location">
    <subcellularLocation>
        <location evidence="1">Membrane</location>
        <topology evidence="1">Multi-pass membrane protein</topology>
    </subcellularLocation>
</comment>
<feature type="transmembrane region" description="Helical" evidence="8">
    <location>
        <begin position="317"/>
        <end position="336"/>
    </location>
</feature>
<comment type="pathway">
    <text evidence="2">Secondary metabolite biosynthesis.</text>
</comment>
<evidence type="ECO:0000259" key="9">
    <source>
        <dbReference type="Pfam" id="PF13813"/>
    </source>
</evidence>
<protein>
    <recommendedName>
        <fullName evidence="9">Wax synthase domain-containing protein</fullName>
    </recommendedName>
</protein>
<evidence type="ECO:0000313" key="10">
    <source>
        <dbReference type="EMBL" id="GAT60848.1"/>
    </source>
</evidence>
<feature type="transmembrane region" description="Helical" evidence="8">
    <location>
        <begin position="211"/>
        <end position="239"/>
    </location>
</feature>
<evidence type="ECO:0000256" key="2">
    <source>
        <dbReference type="ARBA" id="ARBA00005179"/>
    </source>
</evidence>
<proteinExistence type="inferred from homology"/>
<dbReference type="PANTHER" id="PTHR31595:SF57">
    <property type="entry name" value="OS04G0481900 PROTEIN"/>
    <property type="match status" value="1"/>
</dbReference>
<dbReference type="InterPro" id="IPR044851">
    <property type="entry name" value="Wax_synthase"/>
</dbReference>
<keyword evidence="4" id="KW-0808">Transferase</keyword>
<feature type="transmembrane region" description="Helical" evidence="8">
    <location>
        <begin position="20"/>
        <end position="37"/>
    </location>
</feature>
<keyword evidence="5 8" id="KW-0812">Transmembrane</keyword>